<organism evidence="1">
    <name type="scientific">uncultured Stenotrophomonas sp</name>
    <dbReference type="NCBI Taxonomy" id="165438"/>
    <lineage>
        <taxon>Bacteria</taxon>
        <taxon>Pseudomonadati</taxon>
        <taxon>Pseudomonadota</taxon>
        <taxon>Gammaproteobacteria</taxon>
        <taxon>Lysobacterales</taxon>
        <taxon>Lysobacteraceae</taxon>
        <taxon>Stenotrophomonas</taxon>
        <taxon>environmental samples</taxon>
    </lineage>
</organism>
<reference evidence="1" key="1">
    <citation type="submission" date="2016-03" db="EMBL/GenBank/DDBJ databases">
        <authorList>
            <person name="Ploux O."/>
        </authorList>
    </citation>
    <scope>NUCLEOTIDE SEQUENCE</scope>
    <source>
        <strain evidence="1">UC10</strain>
    </source>
</reference>
<dbReference type="AlphaFoldDB" id="A0A1Y5Q745"/>
<proteinExistence type="predicted"/>
<sequence>MSCSAIDSMAATLNPAGSGWIWSGRSDTRQGIGWVGDGAGVFSRLTGRAAGACDIEASEAGGVCAVDDSAKGINTPSNPDATGRKRRRLLFSFIVIDACKLRLSAILAPLFTIAQTRGR</sequence>
<name>A0A1Y5Q745_9GAMM</name>
<gene>
    <name evidence="1" type="ORF">STPYR_11485</name>
</gene>
<evidence type="ECO:0000313" key="1">
    <source>
        <dbReference type="EMBL" id="SBV36555.1"/>
    </source>
</evidence>
<accession>A0A1Y5Q745</accession>
<protein>
    <submittedName>
        <fullName evidence="1">Uncharacterized protein</fullName>
    </submittedName>
</protein>
<dbReference type="EMBL" id="FLTS01000001">
    <property type="protein sequence ID" value="SBV36555.1"/>
    <property type="molecule type" value="Genomic_DNA"/>
</dbReference>